<dbReference type="InterPro" id="IPR000415">
    <property type="entry name" value="Nitroreductase-like"/>
</dbReference>
<dbReference type="PANTHER" id="PTHR43673">
    <property type="entry name" value="NAD(P)H NITROREDUCTASE YDGI-RELATED"/>
    <property type="match status" value="1"/>
</dbReference>
<dbReference type="Pfam" id="PF00881">
    <property type="entry name" value="Nitroreductase"/>
    <property type="match status" value="2"/>
</dbReference>
<dbReference type="RefSeq" id="WP_160822763.1">
    <property type="nucleotide sequence ID" value="NZ_JBHSXS010000008.1"/>
</dbReference>
<dbReference type="EMBL" id="JBHSXS010000008">
    <property type="protein sequence ID" value="MFC6881341.1"/>
    <property type="molecule type" value="Genomic_DNA"/>
</dbReference>
<comment type="similarity">
    <text evidence="1">Belongs to the nitroreductase family.</text>
</comment>
<name>A0ABW2CHS5_9ACTN</name>
<dbReference type="CDD" id="cd02062">
    <property type="entry name" value="Nitro_FMN_reductase"/>
    <property type="match status" value="1"/>
</dbReference>
<dbReference type="Proteomes" id="UP001596380">
    <property type="component" value="Unassembled WGS sequence"/>
</dbReference>
<dbReference type="InterPro" id="IPR029479">
    <property type="entry name" value="Nitroreductase"/>
</dbReference>
<protein>
    <submittedName>
        <fullName evidence="4">Nitroreductase family protein</fullName>
    </submittedName>
</protein>
<keyword evidence="5" id="KW-1185">Reference proteome</keyword>
<accession>A0ABW2CHS5</accession>
<evidence type="ECO:0000259" key="3">
    <source>
        <dbReference type="Pfam" id="PF00881"/>
    </source>
</evidence>
<sequence>MRGEGLEQAGGSLQAQVRSLRATRWFADRPVSRDQVMGVLEAARWTGSARNRQPWRFTVVTDPDLRARLSRLGAYAGHLAAAPVVILLALDATAGGEDAEFDGGRAAQNLMLAAHGLGLGTCPASFFPASNAEQAGRLAGVEPPWKVRTAISLGHPAPAPSGKSAIPSGRVPLSSLVRWIGDPPDQP</sequence>
<dbReference type="Gene3D" id="3.40.109.10">
    <property type="entry name" value="NADH Oxidase"/>
    <property type="match status" value="2"/>
</dbReference>
<feature type="domain" description="Nitroreductase" evidence="3">
    <location>
        <begin position="21"/>
        <end position="70"/>
    </location>
</feature>
<evidence type="ECO:0000256" key="2">
    <source>
        <dbReference type="ARBA" id="ARBA00023002"/>
    </source>
</evidence>
<feature type="domain" description="Nitroreductase" evidence="3">
    <location>
        <begin position="75"/>
        <end position="155"/>
    </location>
</feature>
<organism evidence="4 5">
    <name type="scientific">Actinomadura yumaensis</name>
    <dbReference type="NCBI Taxonomy" id="111807"/>
    <lineage>
        <taxon>Bacteria</taxon>
        <taxon>Bacillati</taxon>
        <taxon>Actinomycetota</taxon>
        <taxon>Actinomycetes</taxon>
        <taxon>Streptosporangiales</taxon>
        <taxon>Thermomonosporaceae</taxon>
        <taxon>Actinomadura</taxon>
    </lineage>
</organism>
<reference evidence="5" key="1">
    <citation type="journal article" date="2019" name="Int. J. Syst. Evol. Microbiol.">
        <title>The Global Catalogue of Microorganisms (GCM) 10K type strain sequencing project: providing services to taxonomists for standard genome sequencing and annotation.</title>
        <authorList>
            <consortium name="The Broad Institute Genomics Platform"/>
            <consortium name="The Broad Institute Genome Sequencing Center for Infectious Disease"/>
            <person name="Wu L."/>
            <person name="Ma J."/>
        </authorList>
    </citation>
    <scope>NUCLEOTIDE SEQUENCE [LARGE SCALE GENOMIC DNA]</scope>
    <source>
        <strain evidence="5">JCM 3369</strain>
    </source>
</reference>
<keyword evidence="2" id="KW-0560">Oxidoreductase</keyword>
<dbReference type="SUPFAM" id="SSF55469">
    <property type="entry name" value="FMN-dependent nitroreductase-like"/>
    <property type="match status" value="1"/>
</dbReference>
<evidence type="ECO:0000256" key="1">
    <source>
        <dbReference type="ARBA" id="ARBA00007118"/>
    </source>
</evidence>
<gene>
    <name evidence="4" type="ORF">ACFQKB_16350</name>
</gene>
<dbReference type="PANTHER" id="PTHR43673:SF10">
    <property type="entry name" value="NADH DEHYDROGENASE_NAD(P)H NITROREDUCTASE XCC3605-RELATED"/>
    <property type="match status" value="1"/>
</dbReference>
<proteinExistence type="inferred from homology"/>
<evidence type="ECO:0000313" key="5">
    <source>
        <dbReference type="Proteomes" id="UP001596380"/>
    </source>
</evidence>
<comment type="caution">
    <text evidence="4">The sequence shown here is derived from an EMBL/GenBank/DDBJ whole genome shotgun (WGS) entry which is preliminary data.</text>
</comment>
<evidence type="ECO:0000313" key="4">
    <source>
        <dbReference type="EMBL" id="MFC6881341.1"/>
    </source>
</evidence>